<comment type="caution">
    <text evidence="6">The sequence shown here is derived from an EMBL/GenBank/DDBJ whole genome shotgun (WGS) entry which is preliminary data.</text>
</comment>
<dbReference type="GO" id="GO:0016020">
    <property type="term" value="C:membrane"/>
    <property type="evidence" value="ECO:0007669"/>
    <property type="project" value="UniProtKB-SubCell"/>
</dbReference>
<evidence type="ECO:0000256" key="4">
    <source>
        <dbReference type="ARBA" id="ARBA00023288"/>
    </source>
</evidence>
<evidence type="ECO:0000256" key="3">
    <source>
        <dbReference type="ARBA" id="ARBA00023136"/>
    </source>
</evidence>
<organism evidence="6 7">
    <name type="scientific">Toxocara canis</name>
    <name type="common">Canine roundworm</name>
    <dbReference type="NCBI Taxonomy" id="6265"/>
    <lineage>
        <taxon>Eukaryota</taxon>
        <taxon>Metazoa</taxon>
        <taxon>Ecdysozoa</taxon>
        <taxon>Nematoda</taxon>
        <taxon>Chromadorea</taxon>
        <taxon>Rhabditida</taxon>
        <taxon>Spirurina</taxon>
        <taxon>Ascaridomorpha</taxon>
        <taxon>Ascaridoidea</taxon>
        <taxon>Toxocaridae</taxon>
        <taxon>Toxocara</taxon>
    </lineage>
</organism>
<dbReference type="InterPro" id="IPR009828">
    <property type="entry name" value="CYRIA/CYRIB_Rac1-bd"/>
</dbReference>
<dbReference type="InterPro" id="IPR039789">
    <property type="entry name" value="CYRI"/>
</dbReference>
<dbReference type="GO" id="GO:0030833">
    <property type="term" value="P:regulation of actin filament polymerization"/>
    <property type="evidence" value="ECO:0007669"/>
    <property type="project" value="InterPro"/>
</dbReference>
<evidence type="ECO:0000313" key="6">
    <source>
        <dbReference type="EMBL" id="KHN82753.1"/>
    </source>
</evidence>
<evidence type="ECO:0000256" key="1">
    <source>
        <dbReference type="ARBA" id="ARBA00004635"/>
    </source>
</evidence>
<evidence type="ECO:0000256" key="2">
    <source>
        <dbReference type="ARBA" id="ARBA00005778"/>
    </source>
</evidence>
<dbReference type="OrthoDB" id="60973at2759"/>
<proteinExistence type="inferred from homology"/>
<name>A0A0B2VMH1_TOXCA</name>
<dbReference type="OMA" id="EENWGRM"/>
<evidence type="ECO:0000259" key="5">
    <source>
        <dbReference type="Pfam" id="PF07159"/>
    </source>
</evidence>
<comment type="subcellular location">
    <subcellularLocation>
        <location evidence="1">Membrane</location>
        <topology evidence="1">Lipid-anchor</topology>
    </subcellularLocation>
</comment>
<keyword evidence="3" id="KW-0472">Membrane</keyword>
<keyword evidence="4" id="KW-0449">Lipoprotein</keyword>
<dbReference type="GO" id="GO:0031267">
    <property type="term" value="F:small GTPase binding"/>
    <property type="evidence" value="ECO:0007669"/>
    <property type="project" value="InterPro"/>
</dbReference>
<keyword evidence="7" id="KW-1185">Reference proteome</keyword>
<dbReference type="Proteomes" id="UP000031036">
    <property type="component" value="Unassembled WGS sequence"/>
</dbReference>
<protein>
    <submittedName>
        <fullName evidence="6">Protein FAM49B</fullName>
    </submittedName>
</protein>
<dbReference type="PANTHER" id="PTHR12422">
    <property type="entry name" value="GH09096P"/>
    <property type="match status" value="1"/>
</dbReference>
<dbReference type="Pfam" id="PF07159">
    <property type="entry name" value="CYRIA-B_Rac1-bd"/>
    <property type="match status" value="1"/>
</dbReference>
<gene>
    <name evidence="6" type="primary">FAM49B</name>
    <name evidence="6" type="ORF">Tcan_17464</name>
</gene>
<dbReference type="AlphaFoldDB" id="A0A0B2VMH1"/>
<accession>A0A0B2VMH1</accession>
<reference evidence="6 7" key="1">
    <citation type="submission" date="2014-11" db="EMBL/GenBank/DDBJ databases">
        <title>Genetic blueprint of the zoonotic pathogen Toxocara canis.</title>
        <authorList>
            <person name="Zhu X.-Q."/>
            <person name="Korhonen P.K."/>
            <person name="Cai H."/>
            <person name="Young N.D."/>
            <person name="Nejsum P."/>
            <person name="von Samson-Himmelstjerna G."/>
            <person name="Boag P.R."/>
            <person name="Tan P."/>
            <person name="Li Q."/>
            <person name="Min J."/>
            <person name="Yang Y."/>
            <person name="Wang X."/>
            <person name="Fang X."/>
            <person name="Hall R.S."/>
            <person name="Hofmann A."/>
            <person name="Sternberg P.W."/>
            <person name="Jex A.R."/>
            <person name="Gasser R.B."/>
        </authorList>
    </citation>
    <scope>NUCLEOTIDE SEQUENCE [LARGE SCALE GENOMIC DNA]</scope>
    <source>
        <strain evidence="6">PN_DK_2014</strain>
    </source>
</reference>
<comment type="similarity">
    <text evidence="2">Belongs to the CYRI family.</text>
</comment>
<sequence>MPFILWSRGKEAQDDMRSGASCAEVLRSVLLAHCDGSRPSLPEVNVFLDFDNASPSESEIYLFSLADKVLEQANMSLEDIGSYGPGASAEIRLAIQQPNNAEAQSNALNLLDKLVSRIRIYYELSQRIEQLVPLILWELCSGPLPPAEQLDALQATCRQFARLIDFVLSFDAIKMCTPALQNDFSFYRRAMSRETGGRYAIPIELANTISLFLASPTPMLSALTSATISFVVTHSDLPVTNTTDTLATVVQVCRHMVETEENWGRMSELNRLFTVRVMVGAIILYDHIDNAGAFCKESPIDIRSVVELIKIQPNNAQVESLLNALRYTTKHLNDGSTPKSVCRHMVETEENWGRMSELNRLFTVRVMVGAIILYDHIDNAGAFCKESPIDIRSVVELIKIQPNNAQVESLLNALRYTTKHLNDGSTPKSVRALFP</sequence>
<dbReference type="EMBL" id="JPKZ01001310">
    <property type="protein sequence ID" value="KHN82753.1"/>
    <property type="molecule type" value="Genomic_DNA"/>
</dbReference>
<feature type="domain" description="CYRIA/CYRIB Rac1 binding" evidence="5">
    <location>
        <begin position="45"/>
        <end position="341"/>
    </location>
</feature>
<evidence type="ECO:0000313" key="7">
    <source>
        <dbReference type="Proteomes" id="UP000031036"/>
    </source>
</evidence>
<dbReference type="STRING" id="6265.A0A0B2VMH1"/>